<evidence type="ECO:0000313" key="2">
    <source>
        <dbReference type="EnsemblMetazoa" id="XP_016969862.1"/>
    </source>
</evidence>
<feature type="transmembrane region" description="Helical" evidence="1">
    <location>
        <begin position="20"/>
        <end position="38"/>
    </location>
</feature>
<proteinExistence type="predicted"/>
<dbReference type="Proteomes" id="UP001652680">
    <property type="component" value="Unassembled WGS sequence"/>
</dbReference>
<evidence type="ECO:0000256" key="1">
    <source>
        <dbReference type="SAM" id="Phobius"/>
    </source>
</evidence>
<dbReference type="AlphaFoldDB" id="A0A6P4DWQ1"/>
<dbReference type="EnsemblMetazoa" id="XM_017114373.2">
    <property type="protein sequence ID" value="XP_016969862.1"/>
    <property type="gene ID" value="LOC108037724"/>
</dbReference>
<dbReference type="GeneID" id="108037724"/>
<dbReference type="OMA" id="RWSERIY"/>
<dbReference type="RefSeq" id="XP_016969862.1">
    <property type="nucleotide sequence ID" value="XM_017114373.1"/>
</dbReference>
<dbReference type="OrthoDB" id="7882750at2759"/>
<keyword evidence="1" id="KW-0812">Transmembrane</keyword>
<protein>
    <submittedName>
        <fullName evidence="4">Uncharacterized protein LOC108037724 isoform X1</fullName>
    </submittedName>
</protein>
<keyword evidence="1" id="KW-1133">Transmembrane helix</keyword>
<reference evidence="4" key="2">
    <citation type="submission" date="2025-04" db="UniProtKB">
        <authorList>
            <consortium name="RefSeq"/>
        </authorList>
    </citation>
    <scope>IDENTIFICATION</scope>
</reference>
<feature type="transmembrane region" description="Helical" evidence="1">
    <location>
        <begin position="144"/>
        <end position="162"/>
    </location>
</feature>
<gene>
    <name evidence="4" type="primary">LOC108037724</name>
    <name evidence="2" type="synonym">108037724</name>
</gene>
<reference evidence="3" key="1">
    <citation type="journal article" date="2021" name="Elife">
        <title>Highly contiguous assemblies of 101 drosophilid genomes.</title>
        <authorList>
            <person name="Kim B.Y."/>
            <person name="Wang J.R."/>
            <person name="Miller D.E."/>
            <person name="Barmina O."/>
            <person name="Delaney E."/>
            <person name="Thompson A."/>
            <person name="Comeault A.A."/>
            <person name="Peede D."/>
            <person name="D'Agostino E.R."/>
            <person name="Pelaez J."/>
            <person name="Aguilar J.M."/>
            <person name="Haji D."/>
            <person name="Matsunaga T."/>
            <person name="Armstrong E.E."/>
            <person name="Zych M."/>
            <person name="Ogawa Y."/>
            <person name="Stamenkovic-Radak M."/>
            <person name="Jelic M."/>
            <person name="Veselinovic M.S."/>
            <person name="Tanaskovic M."/>
            <person name="Eric P."/>
            <person name="Gao J.J."/>
            <person name="Katoh T.K."/>
            <person name="Toda M.J."/>
            <person name="Watabe H."/>
            <person name="Watada M."/>
            <person name="Davis J.S."/>
            <person name="Moyle L.C."/>
            <person name="Manoli G."/>
            <person name="Bertolini E."/>
            <person name="Kostal V."/>
            <person name="Hawley R.S."/>
            <person name="Takahashi A."/>
            <person name="Jones C.D."/>
            <person name="Price D.K."/>
            <person name="Whiteman N."/>
            <person name="Kopp A."/>
            <person name="Matute D.R."/>
            <person name="Petrov D.A."/>
        </authorList>
    </citation>
    <scope>NUCLEOTIDE SEQUENCE [LARGE SCALE GENOMIC DNA]</scope>
</reference>
<accession>A0A6P4DWQ1</accession>
<feature type="transmembrane region" description="Helical" evidence="1">
    <location>
        <begin position="212"/>
        <end position="232"/>
    </location>
</feature>
<evidence type="ECO:0000313" key="3">
    <source>
        <dbReference type="Proteomes" id="UP001652680"/>
    </source>
</evidence>
<sequence length="255" mass="29923">MLRESPELRQKSLVGPTYRVTIIMLVIGQIQVSAAMEITPLKDFLAERYYLSLVQFLISFLSIQLYGFFYHLIVKKPMWVRILAGFWTYEVNTMSIMKPAKRAPYFSLIVSVFLTFLMMSISVIYGNKAVHQRRGLFTSRNKVILWSERIFVLTCFGIIVCAEMKRVTIEFPTLLVYTIISNVFVLVFAASMRRPDFYHHECNGDYILIGQLYYLNFFALYMGYVWTIASFLELMKWDVTVQSILKYLFVREVTD</sequence>
<reference evidence="2" key="3">
    <citation type="submission" date="2025-05" db="UniProtKB">
        <authorList>
            <consortium name="EnsemblMetazoa"/>
        </authorList>
    </citation>
    <scope>IDENTIFICATION</scope>
</reference>
<feature type="transmembrane region" description="Helical" evidence="1">
    <location>
        <begin position="103"/>
        <end position="124"/>
    </location>
</feature>
<feature type="transmembrane region" description="Helical" evidence="1">
    <location>
        <begin position="50"/>
        <end position="73"/>
    </location>
</feature>
<name>A0A6P4DWQ1_DRORH</name>
<evidence type="ECO:0000313" key="4">
    <source>
        <dbReference type="RefSeq" id="XP_016969862.1"/>
    </source>
</evidence>
<feature type="transmembrane region" description="Helical" evidence="1">
    <location>
        <begin position="174"/>
        <end position="192"/>
    </location>
</feature>
<organism evidence="4">
    <name type="scientific">Drosophila rhopaloa</name>
    <name type="common">Fruit fly</name>
    <dbReference type="NCBI Taxonomy" id="1041015"/>
    <lineage>
        <taxon>Eukaryota</taxon>
        <taxon>Metazoa</taxon>
        <taxon>Ecdysozoa</taxon>
        <taxon>Arthropoda</taxon>
        <taxon>Hexapoda</taxon>
        <taxon>Insecta</taxon>
        <taxon>Pterygota</taxon>
        <taxon>Neoptera</taxon>
        <taxon>Endopterygota</taxon>
        <taxon>Diptera</taxon>
        <taxon>Brachycera</taxon>
        <taxon>Muscomorpha</taxon>
        <taxon>Ephydroidea</taxon>
        <taxon>Drosophilidae</taxon>
        <taxon>Drosophila</taxon>
        <taxon>Sophophora</taxon>
    </lineage>
</organism>
<keyword evidence="3" id="KW-1185">Reference proteome</keyword>
<keyword evidence="1" id="KW-0472">Membrane</keyword>